<protein>
    <submittedName>
        <fullName evidence="3">Aerotolerance regulator BatD</fullName>
    </submittedName>
</protein>
<organism evidence="3 4">
    <name type="scientific">Paraglaciecola hydrolytica</name>
    <dbReference type="NCBI Taxonomy" id="1799789"/>
    <lineage>
        <taxon>Bacteria</taxon>
        <taxon>Pseudomonadati</taxon>
        <taxon>Pseudomonadota</taxon>
        <taxon>Gammaproteobacteria</taxon>
        <taxon>Alteromonadales</taxon>
        <taxon>Alteromonadaceae</taxon>
        <taxon>Paraglaciecola</taxon>
    </lineage>
</organism>
<evidence type="ECO:0000256" key="1">
    <source>
        <dbReference type="SAM" id="Phobius"/>
    </source>
</evidence>
<evidence type="ECO:0000313" key="4">
    <source>
        <dbReference type="Proteomes" id="UP000070299"/>
    </source>
</evidence>
<dbReference type="PANTHER" id="PTHR40940">
    <property type="entry name" value="PROTEIN BATD-RELATED"/>
    <property type="match status" value="1"/>
</dbReference>
<feature type="transmembrane region" description="Helical" evidence="1">
    <location>
        <begin position="426"/>
        <end position="447"/>
    </location>
</feature>
<keyword evidence="4" id="KW-1185">Reference proteome</keyword>
<evidence type="ECO:0000313" key="3">
    <source>
        <dbReference type="EMBL" id="KXI29957.1"/>
    </source>
</evidence>
<accession>A0A136A415</accession>
<name>A0A136A415_9ALTE</name>
<dbReference type="STRING" id="1799789.AX660_08060"/>
<keyword evidence="2" id="KW-0732">Signal</keyword>
<dbReference type="RefSeq" id="WP_068373462.1">
    <property type="nucleotide sequence ID" value="NZ_LSNE01000003.1"/>
</dbReference>
<dbReference type="AlphaFoldDB" id="A0A136A415"/>
<keyword evidence="1" id="KW-0472">Membrane</keyword>
<dbReference type="EMBL" id="LSNE01000003">
    <property type="protein sequence ID" value="KXI29957.1"/>
    <property type="molecule type" value="Genomic_DNA"/>
</dbReference>
<keyword evidence="1" id="KW-0812">Transmembrane</keyword>
<dbReference type="PANTHER" id="PTHR40940:SF1">
    <property type="entry name" value="PROTEIN BATD"/>
    <property type="match status" value="1"/>
</dbReference>
<dbReference type="OrthoDB" id="5293418at2"/>
<feature type="signal peptide" evidence="2">
    <location>
        <begin position="1"/>
        <end position="23"/>
    </location>
</feature>
<evidence type="ECO:0000256" key="2">
    <source>
        <dbReference type="SAM" id="SignalP"/>
    </source>
</evidence>
<dbReference type="Pfam" id="PF13584">
    <property type="entry name" value="BatD"/>
    <property type="match status" value="1"/>
</dbReference>
<comment type="caution">
    <text evidence="3">The sequence shown here is derived from an EMBL/GenBank/DDBJ whole genome shotgun (WGS) entry which is preliminary data.</text>
</comment>
<feature type="chain" id="PRO_5007469627" evidence="2">
    <location>
        <begin position="24"/>
        <end position="573"/>
    </location>
</feature>
<reference evidence="4" key="1">
    <citation type="submission" date="2016-02" db="EMBL/GenBank/DDBJ databases">
        <authorList>
            <person name="Schultz-Johansen M."/>
            <person name="Glaring M.A."/>
            <person name="Bech P.K."/>
            <person name="Stougaard P."/>
        </authorList>
    </citation>
    <scope>NUCLEOTIDE SEQUENCE [LARGE SCALE GENOMIC DNA]</scope>
    <source>
        <strain evidence="4">S66</strain>
    </source>
</reference>
<proteinExistence type="predicted"/>
<gene>
    <name evidence="3" type="ORF">AX660_08060</name>
</gene>
<sequence>MRAITTLLFSFSLLLSVSGSVFAQPSEVTAVVDKNPVMVDESFNLTITANDDVDRSAFDPSVLMQDFVVGRTSVSSQTQMINFNTTRTTIWSTVLIPRKPGRFTIPAFTVDGQQTQPIALMVVPVSAANSGQSRDIYITTELDVDQAYLQQQLRYTVKLYLAKDLQRGSLANPTLVNADIRQIGKDKEYNEIVEGRRYRIIERNFAIIPQQSGTFTIEGPLFEGEVVDNSRQSFGFFNRSTPVNRVGPNQQINILPIPTNYAQHWLPSDFVQLNEEWQGDTSQYHVGEPITRTLTLTAIGVVEEQLPAINSQYPANVKTYPDQAESTTVEKDNTLVAQRKESVAIIPGEAGTLVIPEVRIPWFNILTKKTEYTVLPEKTLQILPALNQATPPLPTLPVQNTGLAPSTQTSKSTDLVIAPNQATDKIWLWISAVLGMLWLLTLALWYWHSRKYKTVSPKTASSTMRTASSISEQHKQLTNALANSDSRVIQTLLPVVLADLCGKPGLSLSQALHVLQDESLTQEVNRMLAAQYSSTPKEWNAKQLATLLQVHLSKTNSKQNQALQLKPLYPSKT</sequence>
<dbReference type="InterPro" id="IPR025738">
    <property type="entry name" value="BatD"/>
</dbReference>
<keyword evidence="1" id="KW-1133">Transmembrane helix</keyword>
<dbReference type="Proteomes" id="UP000070299">
    <property type="component" value="Unassembled WGS sequence"/>
</dbReference>